<dbReference type="KEGG" id="xyk:GT347_08395"/>
<evidence type="ECO:0000256" key="1">
    <source>
        <dbReference type="SAM" id="MobiDB-lite"/>
    </source>
</evidence>
<evidence type="ECO:0000313" key="3">
    <source>
        <dbReference type="Proteomes" id="UP000464787"/>
    </source>
</evidence>
<gene>
    <name evidence="2" type="ORF">GT347_08395</name>
</gene>
<evidence type="ECO:0000313" key="2">
    <source>
        <dbReference type="EMBL" id="QHI98014.1"/>
    </source>
</evidence>
<proteinExistence type="predicted"/>
<dbReference type="Proteomes" id="UP000464787">
    <property type="component" value="Chromosome"/>
</dbReference>
<dbReference type="RefSeq" id="WP_160551531.1">
    <property type="nucleotide sequence ID" value="NZ_CP047650.1"/>
</dbReference>
<feature type="compositionally biased region" description="Low complexity" evidence="1">
    <location>
        <begin position="1"/>
        <end position="15"/>
    </location>
</feature>
<protein>
    <submittedName>
        <fullName evidence="2">DUF1800 family protein</fullName>
    </submittedName>
</protein>
<keyword evidence="3" id="KW-1185">Reference proteome</keyword>
<dbReference type="AlphaFoldDB" id="A0A857J269"/>
<dbReference type="InterPro" id="IPR014917">
    <property type="entry name" value="DUF1800"/>
</dbReference>
<dbReference type="Pfam" id="PF08811">
    <property type="entry name" value="DUF1800"/>
    <property type="match status" value="1"/>
</dbReference>
<feature type="region of interest" description="Disordered" evidence="1">
    <location>
        <begin position="1"/>
        <end position="33"/>
    </location>
</feature>
<dbReference type="PANTHER" id="PTHR43737">
    <property type="entry name" value="BLL7424 PROTEIN"/>
    <property type="match status" value="1"/>
</dbReference>
<reference evidence="2 3" key="1">
    <citation type="submission" date="2020-01" db="EMBL/GenBank/DDBJ databases">
        <title>Genome sequencing of strain KACC 21265.</title>
        <authorList>
            <person name="Heo J."/>
            <person name="Kim S.-J."/>
            <person name="Kim J.-S."/>
            <person name="Hong S.-B."/>
            <person name="Kwon S.-W."/>
        </authorList>
    </citation>
    <scope>NUCLEOTIDE SEQUENCE [LARGE SCALE GENOMIC DNA]</scope>
    <source>
        <strain evidence="2 3">KACC 21265</strain>
    </source>
</reference>
<dbReference type="EMBL" id="CP047650">
    <property type="protein sequence ID" value="QHI98014.1"/>
    <property type="molecule type" value="Genomic_DNA"/>
</dbReference>
<sequence length="644" mass="68090">MTYTETSSSPTPTAALDAKAPAPVTPDSTQGKSTRTWLAASVAAATATLEACGGGGEESAAAASSFSTTPAISAQASISAAGKAAIASNTLAGGSAGPLALPHTWEVPANDAEAARFLLQAQFSASDAEIAAVKDMGYAGWLAAQFNVPASTTAWDWLEQRGYGVLDSNNFHFTPYQTDFAVWYQLIKSPDGVRKRVALALSEIFSVSTNGVDYFWLSHIMASWWDTLSAGALGNFRTLLENVTLHPAMGMYLNSRGSQKESTAGRQPDENFARELMQLMTIGLVKLNANGTPVVSGGVPVETYTQNDVINLARVFTGYNFDTTGNVPTPFNGLQVPSKDFTRRPMSLSASLHSTLEVNFLGTKIPAGTSGEAARKIALDTLFNHPNVGPFIARQLIQRLVNSNPSDAFVARVASTFNNNGKGVRGDIAATVACLLLDSESRGPSGTTSTAYGKLREPMIRMVQWARSFGLNSACGSWKIFDQSLSTQLGQSPLRSPSIFNFFRPGYTPPGTSIAAAGKVAPEFQIVNESTVSAYINYMMNVVRNGFYINAPDLPQITSNAKNGFDIAATYAQELPLAADAAALVARLNLVLAAGQLSKATVTLIVNALNATPVTAASNDAVKLNRIAAGVLMVMSSSEYLVQK</sequence>
<accession>A0A857J269</accession>
<name>A0A857J269_9BURK</name>
<organism evidence="2 3">
    <name type="scientific">Xylophilus rhododendri</name>
    <dbReference type="NCBI Taxonomy" id="2697032"/>
    <lineage>
        <taxon>Bacteria</taxon>
        <taxon>Pseudomonadati</taxon>
        <taxon>Pseudomonadota</taxon>
        <taxon>Betaproteobacteria</taxon>
        <taxon>Burkholderiales</taxon>
        <taxon>Xylophilus</taxon>
    </lineage>
</organism>
<dbReference type="PANTHER" id="PTHR43737:SF1">
    <property type="entry name" value="DUF1501 DOMAIN-CONTAINING PROTEIN"/>
    <property type="match status" value="1"/>
</dbReference>